<feature type="region of interest" description="Disordered" evidence="1">
    <location>
        <begin position="49"/>
        <end position="84"/>
    </location>
</feature>
<comment type="caution">
    <text evidence="3">The sequence shown here is derived from an EMBL/GenBank/DDBJ whole genome shotgun (WGS) entry which is preliminary data.</text>
</comment>
<sequence>MKKIAAFLILGSVAAASWAQSNFHWLKDEPITKFSKEDQQTSLATLQKALDSGEDGVPVKWENPAASNSGSVTPSPDPKGQAGCRQARIENRHQTLHSSSEAVFCKVDGKWKLRQKLK</sequence>
<reference evidence="3" key="1">
    <citation type="journal article" date="2014" name="Int. J. Syst. Evol. Microbiol.">
        <title>Complete genome sequence of Corynebacterium casei LMG S-19264T (=DSM 44701T), isolated from a smear-ripened cheese.</title>
        <authorList>
            <consortium name="US DOE Joint Genome Institute (JGI-PGF)"/>
            <person name="Walter F."/>
            <person name="Albersmeier A."/>
            <person name="Kalinowski J."/>
            <person name="Ruckert C."/>
        </authorList>
    </citation>
    <scope>NUCLEOTIDE SEQUENCE</scope>
    <source>
        <strain evidence="3">CCM 7664</strain>
    </source>
</reference>
<feature type="signal peptide" evidence="2">
    <location>
        <begin position="1"/>
        <end position="19"/>
    </location>
</feature>
<dbReference type="Proteomes" id="UP000627205">
    <property type="component" value="Unassembled WGS sequence"/>
</dbReference>
<reference evidence="3" key="2">
    <citation type="submission" date="2020-09" db="EMBL/GenBank/DDBJ databases">
        <authorList>
            <person name="Sun Q."/>
            <person name="Sedlacek I."/>
        </authorList>
    </citation>
    <scope>NUCLEOTIDE SEQUENCE</scope>
    <source>
        <strain evidence="3">CCM 7664</strain>
    </source>
</reference>
<evidence type="ECO:0000313" key="3">
    <source>
        <dbReference type="EMBL" id="GGI52841.1"/>
    </source>
</evidence>
<evidence type="ECO:0000313" key="4">
    <source>
        <dbReference type="Proteomes" id="UP000627205"/>
    </source>
</evidence>
<evidence type="ECO:0000256" key="1">
    <source>
        <dbReference type="SAM" id="MobiDB-lite"/>
    </source>
</evidence>
<proteinExistence type="predicted"/>
<name>A0A8J3AV79_9BURK</name>
<organism evidence="3 4">
    <name type="scientific">Oxalicibacterium solurbis</name>
    <dbReference type="NCBI Taxonomy" id="69280"/>
    <lineage>
        <taxon>Bacteria</taxon>
        <taxon>Pseudomonadati</taxon>
        <taxon>Pseudomonadota</taxon>
        <taxon>Betaproteobacteria</taxon>
        <taxon>Burkholderiales</taxon>
        <taxon>Oxalobacteraceae</taxon>
        <taxon>Oxalicibacterium</taxon>
    </lineage>
</organism>
<evidence type="ECO:0000256" key="2">
    <source>
        <dbReference type="SAM" id="SignalP"/>
    </source>
</evidence>
<gene>
    <name evidence="3" type="ORF">GCM10011430_00150</name>
</gene>
<accession>A0A8J3AV79</accession>
<protein>
    <recommendedName>
        <fullName evidence="5">Surface antigen domain-containing protein</fullName>
    </recommendedName>
</protein>
<dbReference type="EMBL" id="BMDP01000001">
    <property type="protein sequence ID" value="GGI52841.1"/>
    <property type="molecule type" value="Genomic_DNA"/>
</dbReference>
<feature type="compositionally biased region" description="Polar residues" evidence="1">
    <location>
        <begin position="65"/>
        <end position="74"/>
    </location>
</feature>
<keyword evidence="2" id="KW-0732">Signal</keyword>
<dbReference type="RefSeq" id="WP_188418871.1">
    <property type="nucleotide sequence ID" value="NZ_BMDP01000001.1"/>
</dbReference>
<feature type="chain" id="PRO_5035239169" description="Surface antigen domain-containing protein" evidence="2">
    <location>
        <begin position="20"/>
        <end position="118"/>
    </location>
</feature>
<evidence type="ECO:0008006" key="5">
    <source>
        <dbReference type="Google" id="ProtNLM"/>
    </source>
</evidence>
<keyword evidence="4" id="KW-1185">Reference proteome</keyword>
<dbReference type="AlphaFoldDB" id="A0A8J3AV79"/>